<comment type="caution">
    <text evidence="2">The sequence shown here is derived from an EMBL/GenBank/DDBJ whole genome shotgun (WGS) entry which is preliminary data.</text>
</comment>
<keyword evidence="1" id="KW-0472">Membrane</keyword>
<dbReference type="AlphaFoldDB" id="A0A1G2B3E1"/>
<reference evidence="2 3" key="1">
    <citation type="journal article" date="2016" name="Nat. Commun.">
        <title>Thousands of microbial genomes shed light on interconnected biogeochemical processes in an aquifer system.</title>
        <authorList>
            <person name="Anantharaman K."/>
            <person name="Brown C.T."/>
            <person name="Hug L.A."/>
            <person name="Sharon I."/>
            <person name="Castelle C.J."/>
            <person name="Probst A.J."/>
            <person name="Thomas B.C."/>
            <person name="Singh A."/>
            <person name="Wilkins M.J."/>
            <person name="Karaoz U."/>
            <person name="Brodie E.L."/>
            <person name="Williams K.H."/>
            <person name="Hubbard S.S."/>
            <person name="Banfield J.F."/>
        </authorList>
    </citation>
    <scope>NUCLEOTIDE SEQUENCE [LARGE SCALE GENOMIC DNA]</scope>
</reference>
<feature type="transmembrane region" description="Helical" evidence="1">
    <location>
        <begin position="30"/>
        <end position="55"/>
    </location>
</feature>
<organism evidence="2 3">
    <name type="scientific">Candidatus Kerfeldbacteria bacterium RIFCSPHIGHO2_12_FULL_48_17</name>
    <dbReference type="NCBI Taxonomy" id="1798542"/>
    <lineage>
        <taxon>Bacteria</taxon>
        <taxon>Candidatus Kerfeldiibacteriota</taxon>
    </lineage>
</organism>
<name>A0A1G2B3E1_9BACT</name>
<dbReference type="STRING" id="1798542.A3F54_05055"/>
<proteinExistence type="predicted"/>
<gene>
    <name evidence="2" type="ORF">A3F54_05055</name>
</gene>
<accession>A0A1G2B3E1</accession>
<keyword evidence="1" id="KW-0812">Transmembrane</keyword>
<dbReference type="Proteomes" id="UP000176952">
    <property type="component" value="Unassembled WGS sequence"/>
</dbReference>
<protein>
    <submittedName>
        <fullName evidence="2">Uncharacterized protein</fullName>
    </submittedName>
</protein>
<sequence>MRGLSKKNRKESSMPQKKWKYSDLLFGQRWLSVVAWVALVVFGYLFLSLVGSYMISRENREKSGEMAATIDSSQRQRFAPGEEKFFNFPFRWYSCTGAHFGPGRWHVAIYKWVSAESISAFEPKVSKKTHLKLYVDNKFPLLVDNRDGVLHHIPLGHDDPDSYFLYEIKNLGKDPGWVQLPRSCLKGD</sequence>
<evidence type="ECO:0000313" key="3">
    <source>
        <dbReference type="Proteomes" id="UP000176952"/>
    </source>
</evidence>
<dbReference type="EMBL" id="MHKD01000019">
    <property type="protein sequence ID" value="OGY83721.1"/>
    <property type="molecule type" value="Genomic_DNA"/>
</dbReference>
<keyword evidence="1" id="KW-1133">Transmembrane helix</keyword>
<evidence type="ECO:0000256" key="1">
    <source>
        <dbReference type="SAM" id="Phobius"/>
    </source>
</evidence>
<evidence type="ECO:0000313" key="2">
    <source>
        <dbReference type="EMBL" id="OGY83721.1"/>
    </source>
</evidence>